<evidence type="ECO:0000256" key="15">
    <source>
        <dbReference type="ARBA" id="ARBA00023141"/>
    </source>
</evidence>
<dbReference type="SUPFAM" id="SSF56796">
    <property type="entry name" value="Dehydroquinate synthase-like"/>
    <property type="match status" value="1"/>
</dbReference>
<dbReference type="CDD" id="cd08195">
    <property type="entry name" value="DHQS"/>
    <property type="match status" value="1"/>
</dbReference>
<comment type="caution">
    <text evidence="18">Lacks conserved residue(s) required for the propagation of feature annotation.</text>
</comment>
<evidence type="ECO:0000256" key="8">
    <source>
        <dbReference type="ARBA" id="ARBA00017684"/>
    </source>
</evidence>
<evidence type="ECO:0000313" key="22">
    <source>
        <dbReference type="Proteomes" id="UP000242520"/>
    </source>
</evidence>
<evidence type="ECO:0000256" key="16">
    <source>
        <dbReference type="ARBA" id="ARBA00023239"/>
    </source>
</evidence>
<dbReference type="PANTHER" id="PTHR43622">
    <property type="entry name" value="3-DEHYDROQUINATE SYNTHASE"/>
    <property type="match status" value="1"/>
</dbReference>
<dbReference type="RefSeq" id="WP_072724083.1">
    <property type="nucleotide sequence ID" value="NZ_FQXH01000008.1"/>
</dbReference>
<dbReference type="HAMAP" id="MF_00110">
    <property type="entry name" value="DHQ_synthase"/>
    <property type="match status" value="1"/>
</dbReference>
<keyword evidence="12 18" id="KW-0547">Nucleotide-binding</keyword>
<feature type="binding site" evidence="18">
    <location>
        <position position="128"/>
    </location>
    <ligand>
        <name>NAD(+)</name>
        <dbReference type="ChEBI" id="CHEBI:57540"/>
    </ligand>
</feature>
<comment type="cofactor">
    <cofactor evidence="18">
        <name>Co(2+)</name>
        <dbReference type="ChEBI" id="CHEBI:48828"/>
    </cofactor>
    <cofactor evidence="18">
        <name>Zn(2+)</name>
        <dbReference type="ChEBI" id="CHEBI:29105"/>
    </cofactor>
    <text evidence="18">Binds 1 divalent metal cation per subunit. Can use either Co(2+) or Zn(2+).</text>
</comment>
<dbReference type="GO" id="GO:0009073">
    <property type="term" value="P:aromatic amino acid family biosynthetic process"/>
    <property type="evidence" value="ECO:0007669"/>
    <property type="project" value="UniProtKB-KW"/>
</dbReference>
<name>A0A1M5QF49_9FIRM</name>
<dbReference type="InterPro" id="IPR050071">
    <property type="entry name" value="Dehydroquinate_synthase"/>
</dbReference>
<keyword evidence="10 18" id="KW-0028">Amino-acid biosynthesis</keyword>
<dbReference type="AlphaFoldDB" id="A0A1M5QF49"/>
<keyword evidence="17 18" id="KW-0170">Cobalt</keyword>
<dbReference type="Proteomes" id="UP000242520">
    <property type="component" value="Unassembled WGS sequence"/>
</dbReference>
<dbReference type="UniPathway" id="UPA00053">
    <property type="reaction ID" value="UER00085"/>
</dbReference>
<evidence type="ECO:0000313" key="21">
    <source>
        <dbReference type="EMBL" id="SHH12667.1"/>
    </source>
</evidence>
<sequence>MEKGDIVYIEKDFENFSLKKYYDKILIITDKNVKKLYIDDFVKNIKYDNVLVYDIEPGEKSKCLNVYEDILKFCIMNGLSRKSLIISLGGGVVGDLSGFVASTYMRGVDLIHCPTTLLAQVDSSIGGKTGINLGIYKNVIGTFYQPEFIYVNINTLKTLQKDEFLSGLSEVIKYGLIYDCYFLDYLMSNKKNILDLDESSLIYIVNKSLNIKIDIVKKDEKESNLRKILNLGHSFGHGIEKIGKLSHGYAISIGTHMAFRLALKKKFIDKDYYDKVVNIYKEYNLPITFKGIDSKYILDIMKKDKKNSYLKFSLVLPVGYGKVDIFEDIKEYEILSVIEEVKNEF</sequence>
<evidence type="ECO:0000256" key="18">
    <source>
        <dbReference type="HAMAP-Rule" id="MF_00110"/>
    </source>
</evidence>
<evidence type="ECO:0000256" key="10">
    <source>
        <dbReference type="ARBA" id="ARBA00022605"/>
    </source>
</evidence>
<keyword evidence="14 18" id="KW-0520">NAD</keyword>
<dbReference type="EC" id="4.2.3.4" evidence="7 18"/>
<evidence type="ECO:0000256" key="11">
    <source>
        <dbReference type="ARBA" id="ARBA00022723"/>
    </source>
</evidence>
<dbReference type="GO" id="GO:0009423">
    <property type="term" value="P:chorismate biosynthetic process"/>
    <property type="evidence" value="ECO:0007669"/>
    <property type="project" value="UniProtKB-UniRule"/>
</dbReference>
<dbReference type="Gene3D" id="3.40.50.1970">
    <property type="match status" value="1"/>
</dbReference>
<dbReference type="NCBIfam" id="TIGR01357">
    <property type="entry name" value="aroB"/>
    <property type="match status" value="1"/>
</dbReference>
<evidence type="ECO:0000256" key="1">
    <source>
        <dbReference type="ARBA" id="ARBA00001393"/>
    </source>
</evidence>
<dbReference type="FunFam" id="3.40.50.1970:FF:000007">
    <property type="entry name" value="Pentafunctional AROM polypeptide"/>
    <property type="match status" value="1"/>
</dbReference>
<dbReference type="Pfam" id="PF24621">
    <property type="entry name" value="DHQS_C"/>
    <property type="match status" value="1"/>
</dbReference>
<evidence type="ECO:0000256" key="17">
    <source>
        <dbReference type="ARBA" id="ARBA00023285"/>
    </source>
</evidence>
<feature type="binding site" evidence="18">
    <location>
        <begin position="91"/>
        <end position="95"/>
    </location>
    <ligand>
        <name>NAD(+)</name>
        <dbReference type="ChEBI" id="CHEBI:57540"/>
    </ligand>
</feature>
<dbReference type="GO" id="GO:0003856">
    <property type="term" value="F:3-dehydroquinate synthase activity"/>
    <property type="evidence" value="ECO:0007669"/>
    <property type="project" value="UniProtKB-UniRule"/>
</dbReference>
<reference evidence="22" key="1">
    <citation type="submission" date="2016-11" db="EMBL/GenBank/DDBJ databases">
        <authorList>
            <person name="Varghese N."/>
            <person name="Submissions S."/>
        </authorList>
    </citation>
    <scope>NUCLEOTIDE SEQUENCE [LARGE SCALE GENOMIC DNA]</scope>
    <source>
        <strain evidence="22">DSM 15285</strain>
    </source>
</reference>
<protein>
    <recommendedName>
        <fullName evidence="8 18">3-dehydroquinate synthase</fullName>
        <shortName evidence="18">DHQS</shortName>
        <ecNumber evidence="7 18">4.2.3.4</ecNumber>
    </recommendedName>
</protein>
<evidence type="ECO:0000256" key="14">
    <source>
        <dbReference type="ARBA" id="ARBA00023027"/>
    </source>
</evidence>
<feature type="binding site" evidence="18">
    <location>
        <begin position="115"/>
        <end position="116"/>
    </location>
    <ligand>
        <name>NAD(+)</name>
        <dbReference type="ChEBI" id="CHEBI:57540"/>
    </ligand>
</feature>
<dbReference type="InterPro" id="IPR056179">
    <property type="entry name" value="DHQS_C"/>
</dbReference>
<comment type="cofactor">
    <cofactor evidence="2 18">
        <name>NAD(+)</name>
        <dbReference type="ChEBI" id="CHEBI:57540"/>
    </cofactor>
</comment>
<comment type="catalytic activity">
    <reaction evidence="1 18">
        <text>7-phospho-2-dehydro-3-deoxy-D-arabino-heptonate = 3-dehydroquinate + phosphate</text>
        <dbReference type="Rhea" id="RHEA:21968"/>
        <dbReference type="ChEBI" id="CHEBI:32364"/>
        <dbReference type="ChEBI" id="CHEBI:43474"/>
        <dbReference type="ChEBI" id="CHEBI:58394"/>
        <dbReference type="EC" id="4.2.3.4"/>
    </reaction>
</comment>
<dbReference type="EMBL" id="FQXH01000008">
    <property type="protein sequence ID" value="SHH12667.1"/>
    <property type="molecule type" value="Genomic_DNA"/>
</dbReference>
<evidence type="ECO:0000256" key="9">
    <source>
        <dbReference type="ARBA" id="ARBA00022490"/>
    </source>
</evidence>
<dbReference type="Gene3D" id="1.20.1090.10">
    <property type="entry name" value="Dehydroquinate synthase-like - alpha domain"/>
    <property type="match status" value="1"/>
</dbReference>
<feature type="binding site" evidence="18">
    <location>
        <position position="170"/>
    </location>
    <ligand>
        <name>Zn(2+)</name>
        <dbReference type="ChEBI" id="CHEBI:29105"/>
    </ligand>
</feature>
<keyword evidence="22" id="KW-1185">Reference proteome</keyword>
<dbReference type="PANTHER" id="PTHR43622:SF7">
    <property type="entry name" value="3-DEHYDROQUINATE SYNTHASE, CHLOROPLASTIC"/>
    <property type="match status" value="1"/>
</dbReference>
<comment type="pathway">
    <text evidence="5 18">Metabolic intermediate biosynthesis; chorismate biosynthesis; chorismate from D-erythrose 4-phosphate and phosphoenolpyruvate: step 2/7.</text>
</comment>
<feature type="binding site" evidence="18">
    <location>
        <position position="247"/>
    </location>
    <ligand>
        <name>Zn(2+)</name>
        <dbReference type="ChEBI" id="CHEBI:29105"/>
    </ligand>
</feature>
<evidence type="ECO:0000256" key="13">
    <source>
        <dbReference type="ARBA" id="ARBA00022833"/>
    </source>
</evidence>
<keyword evidence="11 18" id="KW-0479">Metal-binding</keyword>
<evidence type="ECO:0000256" key="5">
    <source>
        <dbReference type="ARBA" id="ARBA00004661"/>
    </source>
</evidence>
<comment type="cofactor">
    <cofactor evidence="3">
        <name>Zn(2+)</name>
        <dbReference type="ChEBI" id="CHEBI:29105"/>
    </cofactor>
</comment>
<feature type="binding site" evidence="18">
    <location>
        <begin position="155"/>
        <end position="158"/>
    </location>
    <ligand>
        <name>NAD(+)</name>
        <dbReference type="ChEBI" id="CHEBI:57540"/>
    </ligand>
</feature>
<dbReference type="GO" id="GO:0008652">
    <property type="term" value="P:amino acid biosynthetic process"/>
    <property type="evidence" value="ECO:0007669"/>
    <property type="project" value="UniProtKB-KW"/>
</dbReference>
<comment type="subcellular location">
    <subcellularLocation>
        <location evidence="4 18">Cytoplasm</location>
    </subcellularLocation>
</comment>
<dbReference type="OrthoDB" id="9806583at2"/>
<feature type="domain" description="3-dehydroquinate synthase C-terminal" evidence="20">
    <location>
        <begin position="167"/>
        <end position="307"/>
    </location>
</feature>
<keyword evidence="13 18" id="KW-0862">Zinc</keyword>
<evidence type="ECO:0000256" key="12">
    <source>
        <dbReference type="ARBA" id="ARBA00022741"/>
    </source>
</evidence>
<proteinExistence type="inferred from homology"/>
<dbReference type="InterPro" id="IPR016037">
    <property type="entry name" value="DHQ_synth_AroB"/>
</dbReference>
<comment type="similarity">
    <text evidence="6 18">Belongs to the sugar phosphate cyclases superfamily. Dehydroquinate synthase family.</text>
</comment>
<evidence type="ECO:0000259" key="19">
    <source>
        <dbReference type="Pfam" id="PF01761"/>
    </source>
</evidence>
<dbReference type="GO" id="GO:0046872">
    <property type="term" value="F:metal ion binding"/>
    <property type="evidence" value="ECO:0007669"/>
    <property type="project" value="UniProtKB-KW"/>
</dbReference>
<evidence type="ECO:0000256" key="4">
    <source>
        <dbReference type="ARBA" id="ARBA00004496"/>
    </source>
</evidence>
<evidence type="ECO:0000256" key="3">
    <source>
        <dbReference type="ARBA" id="ARBA00001947"/>
    </source>
</evidence>
<dbReference type="PIRSF" id="PIRSF001455">
    <property type="entry name" value="DHQ_synth"/>
    <property type="match status" value="1"/>
</dbReference>
<feature type="binding site" evidence="18">
    <location>
        <position position="233"/>
    </location>
    <ligand>
        <name>Zn(2+)</name>
        <dbReference type="ChEBI" id="CHEBI:29105"/>
    </ligand>
</feature>
<keyword evidence="15 18" id="KW-0057">Aromatic amino acid biosynthesis</keyword>
<accession>A0A1M5QF49</accession>
<evidence type="ECO:0000256" key="6">
    <source>
        <dbReference type="ARBA" id="ARBA00005412"/>
    </source>
</evidence>
<evidence type="ECO:0000259" key="20">
    <source>
        <dbReference type="Pfam" id="PF24621"/>
    </source>
</evidence>
<feature type="domain" description="3-dehydroquinate synthase N-terminal" evidence="19">
    <location>
        <begin position="54"/>
        <end position="165"/>
    </location>
</feature>
<dbReference type="GO" id="GO:0000166">
    <property type="term" value="F:nucleotide binding"/>
    <property type="evidence" value="ECO:0007669"/>
    <property type="project" value="UniProtKB-KW"/>
</dbReference>
<gene>
    <name evidence="18" type="primary">aroB</name>
    <name evidence="21" type="ORF">SAMN02744040_00902</name>
</gene>
<dbReference type="STRING" id="1123350.SAMN02744040_00902"/>
<feature type="binding site" evidence="18">
    <location>
        <position position="137"/>
    </location>
    <ligand>
        <name>NAD(+)</name>
        <dbReference type="ChEBI" id="CHEBI:57540"/>
    </ligand>
</feature>
<dbReference type="InterPro" id="IPR030960">
    <property type="entry name" value="DHQS/DOIS_N"/>
</dbReference>
<evidence type="ECO:0000256" key="2">
    <source>
        <dbReference type="ARBA" id="ARBA00001911"/>
    </source>
</evidence>
<dbReference type="Pfam" id="PF01761">
    <property type="entry name" value="DHQ_synthase"/>
    <property type="match status" value="1"/>
</dbReference>
<dbReference type="InterPro" id="IPR030963">
    <property type="entry name" value="DHQ_synth_fam"/>
</dbReference>
<keyword evidence="16 18" id="KW-0456">Lyase</keyword>
<evidence type="ECO:0000256" key="7">
    <source>
        <dbReference type="ARBA" id="ARBA00013031"/>
    </source>
</evidence>
<organism evidence="21 22">
    <name type="scientific">Tepidibacter thalassicus DSM 15285</name>
    <dbReference type="NCBI Taxonomy" id="1123350"/>
    <lineage>
        <taxon>Bacteria</taxon>
        <taxon>Bacillati</taxon>
        <taxon>Bacillota</taxon>
        <taxon>Clostridia</taxon>
        <taxon>Peptostreptococcales</taxon>
        <taxon>Peptostreptococcaceae</taxon>
        <taxon>Tepidibacter</taxon>
    </lineage>
</organism>
<keyword evidence="9 18" id="KW-0963">Cytoplasm</keyword>
<comment type="function">
    <text evidence="18">Catalyzes the conversion of 3-deoxy-D-arabino-heptulosonate 7-phosphate (DAHP) to dehydroquinate (DHQ).</text>
</comment>
<dbReference type="GO" id="GO:0005737">
    <property type="term" value="C:cytoplasm"/>
    <property type="evidence" value="ECO:0007669"/>
    <property type="project" value="UniProtKB-SubCell"/>
</dbReference>